<dbReference type="Proteomes" id="UP000595140">
    <property type="component" value="Unassembled WGS sequence"/>
</dbReference>
<evidence type="ECO:0000313" key="3">
    <source>
        <dbReference type="Proteomes" id="UP000595140"/>
    </source>
</evidence>
<sequence length="256" mass="28612">MLQTAEESLTKGKGNCVLLVQGGKGKKKFKKAKKNGPKGKGNTEPKSNSSKLNLKVEWLKIPFVITVVKLATGRGISNSIWQPRKGVKLLLQELKRSSRNVDLEDARDIGFPLMFGTYPSLIHSSAFAERVVVFATRRMGQAPGNDRQAVPHGEPEHMSTIITGSVSSVDSSRTFVLGKRRKNKRQSYESKERYQRAHRKARIAKLRIWKRRKAAWERDDPEETLSVDSANSICGSGGDNPPVDSARPDEWEWVAC</sequence>
<feature type="region of interest" description="Disordered" evidence="1">
    <location>
        <begin position="216"/>
        <end position="250"/>
    </location>
</feature>
<feature type="compositionally biased region" description="Basic residues" evidence="1">
    <location>
        <begin position="25"/>
        <end position="37"/>
    </location>
</feature>
<accession>A0A484NBX9</accession>
<proteinExistence type="predicted"/>
<organism evidence="2 3">
    <name type="scientific">Cuscuta campestris</name>
    <dbReference type="NCBI Taxonomy" id="132261"/>
    <lineage>
        <taxon>Eukaryota</taxon>
        <taxon>Viridiplantae</taxon>
        <taxon>Streptophyta</taxon>
        <taxon>Embryophyta</taxon>
        <taxon>Tracheophyta</taxon>
        <taxon>Spermatophyta</taxon>
        <taxon>Magnoliopsida</taxon>
        <taxon>eudicotyledons</taxon>
        <taxon>Gunneridae</taxon>
        <taxon>Pentapetalae</taxon>
        <taxon>asterids</taxon>
        <taxon>lamiids</taxon>
        <taxon>Solanales</taxon>
        <taxon>Convolvulaceae</taxon>
        <taxon>Cuscuteae</taxon>
        <taxon>Cuscuta</taxon>
        <taxon>Cuscuta subgen. Grammica</taxon>
        <taxon>Cuscuta sect. Cleistogrammica</taxon>
    </lineage>
</organism>
<gene>
    <name evidence="2" type="ORF">CCAM_LOCUS39853</name>
</gene>
<keyword evidence="3" id="KW-1185">Reference proteome</keyword>
<reference evidence="2 3" key="1">
    <citation type="submission" date="2018-04" db="EMBL/GenBank/DDBJ databases">
        <authorList>
            <person name="Vogel A."/>
        </authorList>
    </citation>
    <scope>NUCLEOTIDE SEQUENCE [LARGE SCALE GENOMIC DNA]</scope>
</reference>
<evidence type="ECO:0000256" key="1">
    <source>
        <dbReference type="SAM" id="MobiDB-lite"/>
    </source>
</evidence>
<dbReference type="EMBL" id="OOIL02006563">
    <property type="protein sequence ID" value="VFQ98077.1"/>
    <property type="molecule type" value="Genomic_DNA"/>
</dbReference>
<protein>
    <submittedName>
        <fullName evidence="2">Uncharacterized protein</fullName>
    </submittedName>
</protein>
<dbReference type="AlphaFoldDB" id="A0A484NBX9"/>
<evidence type="ECO:0000313" key="2">
    <source>
        <dbReference type="EMBL" id="VFQ98077.1"/>
    </source>
</evidence>
<name>A0A484NBX9_9ASTE</name>
<feature type="region of interest" description="Disordered" evidence="1">
    <location>
        <begin position="25"/>
        <end position="49"/>
    </location>
</feature>